<comment type="caution">
    <text evidence="2">The sequence shown here is derived from an EMBL/GenBank/DDBJ whole genome shotgun (WGS) entry which is preliminary data.</text>
</comment>
<evidence type="ECO:0000313" key="3">
    <source>
        <dbReference type="Proteomes" id="UP001174936"/>
    </source>
</evidence>
<dbReference type="EMBL" id="JAULSV010000007">
    <property type="protein sequence ID" value="KAK0639186.1"/>
    <property type="molecule type" value="Genomic_DNA"/>
</dbReference>
<protein>
    <submittedName>
        <fullName evidence="2">Uncharacterized protein</fullName>
    </submittedName>
</protein>
<proteinExistence type="predicted"/>
<reference evidence="2" key="1">
    <citation type="submission" date="2023-06" db="EMBL/GenBank/DDBJ databases">
        <title>Genome-scale phylogeny and comparative genomics of the fungal order Sordariales.</title>
        <authorList>
            <consortium name="Lawrence Berkeley National Laboratory"/>
            <person name="Hensen N."/>
            <person name="Bonometti L."/>
            <person name="Westerberg I."/>
            <person name="Brannstrom I.O."/>
            <person name="Guillou S."/>
            <person name="Cros-Aarteil S."/>
            <person name="Calhoun S."/>
            <person name="Haridas S."/>
            <person name="Kuo A."/>
            <person name="Mondo S."/>
            <person name="Pangilinan J."/>
            <person name="Riley R."/>
            <person name="Labutti K."/>
            <person name="Andreopoulos B."/>
            <person name="Lipzen A."/>
            <person name="Chen C."/>
            <person name="Yanf M."/>
            <person name="Daum C."/>
            <person name="Ng V."/>
            <person name="Clum A."/>
            <person name="Steindorff A."/>
            <person name="Ohm R."/>
            <person name="Martin F."/>
            <person name="Silar P."/>
            <person name="Natvig D."/>
            <person name="Lalanne C."/>
            <person name="Gautier V."/>
            <person name="Ament-Velasquez S.L."/>
            <person name="Kruys A."/>
            <person name="Hutchinson M.I."/>
            <person name="Powell A.J."/>
            <person name="Barry K."/>
            <person name="Miller A.N."/>
            <person name="Grigoriev I.V."/>
            <person name="Debuchy R."/>
            <person name="Gladieux P."/>
            <person name="Thoren M.H."/>
            <person name="Johannesson H."/>
        </authorList>
    </citation>
    <scope>NUCLEOTIDE SEQUENCE</scope>
    <source>
        <strain evidence="2">SMH2532-1</strain>
    </source>
</reference>
<accession>A0AA40CHM5</accession>
<dbReference type="Proteomes" id="UP001174936">
    <property type="component" value="Unassembled WGS sequence"/>
</dbReference>
<evidence type="ECO:0000313" key="2">
    <source>
        <dbReference type="EMBL" id="KAK0639186.1"/>
    </source>
</evidence>
<organism evidence="2 3">
    <name type="scientific">Cercophora newfieldiana</name>
    <dbReference type="NCBI Taxonomy" id="92897"/>
    <lineage>
        <taxon>Eukaryota</taxon>
        <taxon>Fungi</taxon>
        <taxon>Dikarya</taxon>
        <taxon>Ascomycota</taxon>
        <taxon>Pezizomycotina</taxon>
        <taxon>Sordariomycetes</taxon>
        <taxon>Sordariomycetidae</taxon>
        <taxon>Sordariales</taxon>
        <taxon>Lasiosphaeriaceae</taxon>
        <taxon>Cercophora</taxon>
    </lineage>
</organism>
<keyword evidence="3" id="KW-1185">Reference proteome</keyword>
<evidence type="ECO:0000256" key="1">
    <source>
        <dbReference type="SAM" id="MobiDB-lite"/>
    </source>
</evidence>
<sequence length="123" mass="13636">MLSRLHRACHPIYHSFYAGVAPPTPASKVEGGHPRTTVRTSLALDVAADAGIRRFYQHIPRDTWLYAVPEHFHHPSSIPPFLPRAPGSVRRRASGGLPGRATQPTRLDMLRAELLLCRAKGSR</sequence>
<name>A0AA40CHM5_9PEZI</name>
<dbReference type="AlphaFoldDB" id="A0AA40CHM5"/>
<gene>
    <name evidence="2" type="ORF">B0T16DRAFT_237910</name>
</gene>
<feature type="region of interest" description="Disordered" evidence="1">
    <location>
        <begin position="77"/>
        <end position="103"/>
    </location>
</feature>